<sequence>MATAPRAPFPPNWSPPIFLWTVHTVCFTDLATWQASKMSDLLNACGTNRVRTMLNRVAPVQEMNLMYTLSSIVLENYTAPILLQFPECSTPK</sequence>
<dbReference type="Proteomes" id="UP000024635">
    <property type="component" value="Unassembled WGS sequence"/>
</dbReference>
<organism evidence="1 2">
    <name type="scientific">Ancylostoma ceylanicum</name>
    <dbReference type="NCBI Taxonomy" id="53326"/>
    <lineage>
        <taxon>Eukaryota</taxon>
        <taxon>Metazoa</taxon>
        <taxon>Ecdysozoa</taxon>
        <taxon>Nematoda</taxon>
        <taxon>Chromadorea</taxon>
        <taxon>Rhabditida</taxon>
        <taxon>Rhabditina</taxon>
        <taxon>Rhabditomorpha</taxon>
        <taxon>Strongyloidea</taxon>
        <taxon>Ancylostomatidae</taxon>
        <taxon>Ancylostomatinae</taxon>
        <taxon>Ancylostoma</taxon>
    </lineage>
</organism>
<proteinExistence type="predicted"/>
<dbReference type="AlphaFoldDB" id="A0A016UIM0"/>
<accession>A0A016UIM0</accession>
<name>A0A016UIM0_9BILA</name>
<protein>
    <submittedName>
        <fullName evidence="1">Uncharacterized protein</fullName>
    </submittedName>
</protein>
<keyword evidence="2" id="KW-1185">Reference proteome</keyword>
<evidence type="ECO:0000313" key="1">
    <source>
        <dbReference type="EMBL" id="EYC14677.1"/>
    </source>
</evidence>
<reference evidence="2" key="1">
    <citation type="journal article" date="2015" name="Nat. Genet.">
        <title>The genome and transcriptome of the zoonotic hookworm Ancylostoma ceylanicum identify infection-specific gene families.</title>
        <authorList>
            <person name="Schwarz E.M."/>
            <person name="Hu Y."/>
            <person name="Antoshechkin I."/>
            <person name="Miller M.M."/>
            <person name="Sternberg P.W."/>
            <person name="Aroian R.V."/>
        </authorList>
    </citation>
    <scope>NUCLEOTIDE SEQUENCE</scope>
    <source>
        <strain evidence="2">HY135</strain>
    </source>
</reference>
<evidence type="ECO:0000313" key="2">
    <source>
        <dbReference type="Proteomes" id="UP000024635"/>
    </source>
</evidence>
<gene>
    <name evidence="1" type="primary">Acey_s0039.g10</name>
    <name evidence="1" type="ORF">Y032_0039g10</name>
</gene>
<comment type="caution">
    <text evidence="1">The sequence shown here is derived from an EMBL/GenBank/DDBJ whole genome shotgun (WGS) entry which is preliminary data.</text>
</comment>
<dbReference type="EMBL" id="JARK01001375">
    <property type="protein sequence ID" value="EYC14677.1"/>
    <property type="molecule type" value="Genomic_DNA"/>
</dbReference>